<name>A0A392TJ86_9FABA</name>
<accession>A0A392TJ86</accession>
<reference evidence="1 2" key="1">
    <citation type="journal article" date="2018" name="Front. Plant Sci.">
        <title>Red Clover (Trifolium pratense) and Zigzag Clover (T. medium) - A Picture of Genomic Similarities and Differences.</title>
        <authorList>
            <person name="Dluhosova J."/>
            <person name="Istvanek J."/>
            <person name="Nedelnik J."/>
            <person name="Repkova J."/>
        </authorList>
    </citation>
    <scope>NUCLEOTIDE SEQUENCE [LARGE SCALE GENOMIC DNA]</scope>
    <source>
        <strain evidence="2">cv. 10/8</strain>
        <tissue evidence="1">Leaf</tissue>
    </source>
</reference>
<proteinExistence type="predicted"/>
<sequence>MAEARSACKQALRLAQPALRLAQLADSIQDFLTSCYRDFKAHSTLNQYSST</sequence>
<keyword evidence="2" id="KW-1185">Reference proteome</keyword>
<organism evidence="1 2">
    <name type="scientific">Trifolium medium</name>
    <dbReference type="NCBI Taxonomy" id="97028"/>
    <lineage>
        <taxon>Eukaryota</taxon>
        <taxon>Viridiplantae</taxon>
        <taxon>Streptophyta</taxon>
        <taxon>Embryophyta</taxon>
        <taxon>Tracheophyta</taxon>
        <taxon>Spermatophyta</taxon>
        <taxon>Magnoliopsida</taxon>
        <taxon>eudicotyledons</taxon>
        <taxon>Gunneridae</taxon>
        <taxon>Pentapetalae</taxon>
        <taxon>rosids</taxon>
        <taxon>fabids</taxon>
        <taxon>Fabales</taxon>
        <taxon>Fabaceae</taxon>
        <taxon>Papilionoideae</taxon>
        <taxon>50 kb inversion clade</taxon>
        <taxon>NPAAA clade</taxon>
        <taxon>Hologalegina</taxon>
        <taxon>IRL clade</taxon>
        <taxon>Trifolieae</taxon>
        <taxon>Trifolium</taxon>
    </lineage>
</organism>
<comment type="caution">
    <text evidence="1">The sequence shown here is derived from an EMBL/GenBank/DDBJ whole genome shotgun (WGS) entry which is preliminary data.</text>
</comment>
<protein>
    <submittedName>
        <fullName evidence="1">Uncharacterized protein</fullName>
    </submittedName>
</protein>
<dbReference type="Proteomes" id="UP000265520">
    <property type="component" value="Unassembled WGS sequence"/>
</dbReference>
<feature type="non-terminal residue" evidence="1">
    <location>
        <position position="51"/>
    </location>
</feature>
<dbReference type="AlphaFoldDB" id="A0A392TJ86"/>
<evidence type="ECO:0000313" key="2">
    <source>
        <dbReference type="Proteomes" id="UP000265520"/>
    </source>
</evidence>
<evidence type="ECO:0000313" key="1">
    <source>
        <dbReference type="EMBL" id="MCI60487.1"/>
    </source>
</evidence>
<dbReference type="EMBL" id="LXQA010582490">
    <property type="protein sequence ID" value="MCI60487.1"/>
    <property type="molecule type" value="Genomic_DNA"/>
</dbReference>